<reference evidence="5 6" key="1">
    <citation type="submission" date="2019-02" db="EMBL/GenBank/DDBJ databases">
        <title>Genome sequencing of the rare red list fungi Phellinidium pouzarii.</title>
        <authorList>
            <person name="Buettner E."/>
            <person name="Kellner H."/>
        </authorList>
    </citation>
    <scope>NUCLEOTIDE SEQUENCE [LARGE SCALE GENOMIC DNA]</scope>
    <source>
        <strain evidence="5 6">DSM 108285</strain>
    </source>
</reference>
<accession>A0A4S4KFQ6</accession>
<evidence type="ECO:0000313" key="6">
    <source>
        <dbReference type="Proteomes" id="UP000308199"/>
    </source>
</evidence>
<organism evidence="5 6">
    <name type="scientific">Phellinidium pouzarii</name>
    <dbReference type="NCBI Taxonomy" id="167371"/>
    <lineage>
        <taxon>Eukaryota</taxon>
        <taxon>Fungi</taxon>
        <taxon>Dikarya</taxon>
        <taxon>Basidiomycota</taxon>
        <taxon>Agaricomycotina</taxon>
        <taxon>Agaricomycetes</taxon>
        <taxon>Hymenochaetales</taxon>
        <taxon>Hymenochaetaceae</taxon>
        <taxon>Phellinidium</taxon>
    </lineage>
</organism>
<feature type="compositionally biased region" description="Basic and acidic residues" evidence="3">
    <location>
        <begin position="214"/>
        <end position="224"/>
    </location>
</feature>
<dbReference type="SMART" id="SM00343">
    <property type="entry name" value="ZnF_C2HC"/>
    <property type="match status" value="1"/>
</dbReference>
<evidence type="ECO:0000259" key="4">
    <source>
        <dbReference type="PROSITE" id="PS50158"/>
    </source>
</evidence>
<feature type="region of interest" description="Disordered" evidence="3">
    <location>
        <begin position="214"/>
        <end position="269"/>
    </location>
</feature>
<dbReference type="InterPro" id="IPR005162">
    <property type="entry name" value="Retrotrans_gag_dom"/>
</dbReference>
<name>A0A4S4KFQ6_9AGAM</name>
<evidence type="ECO:0000313" key="5">
    <source>
        <dbReference type="EMBL" id="THG96650.1"/>
    </source>
</evidence>
<proteinExistence type="predicted"/>
<dbReference type="AlphaFoldDB" id="A0A4S4KFQ6"/>
<dbReference type="OrthoDB" id="3033280at2759"/>
<feature type="compositionally biased region" description="Polar residues" evidence="3">
    <location>
        <begin position="226"/>
        <end position="242"/>
    </location>
</feature>
<keyword evidence="2" id="KW-0862">Zinc</keyword>
<dbReference type="Proteomes" id="UP000308199">
    <property type="component" value="Unassembled WGS sequence"/>
</dbReference>
<keyword evidence="1" id="KW-0507">mRNA processing</keyword>
<dbReference type="GO" id="GO:0006397">
    <property type="term" value="P:mRNA processing"/>
    <property type="evidence" value="ECO:0007669"/>
    <property type="project" value="UniProtKB-KW"/>
</dbReference>
<dbReference type="GO" id="GO:0003676">
    <property type="term" value="F:nucleic acid binding"/>
    <property type="evidence" value="ECO:0007669"/>
    <property type="project" value="InterPro"/>
</dbReference>
<dbReference type="Pfam" id="PF03732">
    <property type="entry name" value="Retrotrans_gag"/>
    <property type="match status" value="1"/>
</dbReference>
<keyword evidence="2" id="KW-0479">Metal-binding</keyword>
<keyword evidence="2" id="KW-0863">Zinc-finger</keyword>
<comment type="caution">
    <text evidence="5">The sequence shown here is derived from an EMBL/GenBank/DDBJ whole genome shotgun (WGS) entry which is preliminary data.</text>
</comment>
<dbReference type="GO" id="GO:0008270">
    <property type="term" value="F:zinc ion binding"/>
    <property type="evidence" value="ECO:0007669"/>
    <property type="project" value="UniProtKB-KW"/>
</dbReference>
<dbReference type="EMBL" id="SGPK01000860">
    <property type="protein sequence ID" value="THG96650.1"/>
    <property type="molecule type" value="Genomic_DNA"/>
</dbReference>
<evidence type="ECO:0000256" key="2">
    <source>
        <dbReference type="PROSITE-ProRule" id="PRU00047"/>
    </source>
</evidence>
<dbReference type="SUPFAM" id="SSF57756">
    <property type="entry name" value="Retrovirus zinc finger-like domains"/>
    <property type="match status" value="1"/>
</dbReference>
<dbReference type="InterPro" id="IPR032567">
    <property type="entry name" value="RTL1-rel"/>
</dbReference>
<dbReference type="PANTHER" id="PTHR15503">
    <property type="entry name" value="LDOC1 RELATED"/>
    <property type="match status" value="1"/>
</dbReference>
<dbReference type="Pfam" id="PF00098">
    <property type="entry name" value="zf-CCHC"/>
    <property type="match status" value="1"/>
</dbReference>
<dbReference type="InterPro" id="IPR036875">
    <property type="entry name" value="Znf_CCHC_sf"/>
</dbReference>
<dbReference type="InterPro" id="IPR001878">
    <property type="entry name" value="Znf_CCHC"/>
</dbReference>
<evidence type="ECO:0000256" key="1">
    <source>
        <dbReference type="ARBA" id="ARBA00022664"/>
    </source>
</evidence>
<evidence type="ECO:0000256" key="3">
    <source>
        <dbReference type="SAM" id="MobiDB-lite"/>
    </source>
</evidence>
<feature type="domain" description="CCHC-type" evidence="4">
    <location>
        <begin position="279"/>
        <end position="295"/>
    </location>
</feature>
<keyword evidence="6" id="KW-1185">Reference proteome</keyword>
<gene>
    <name evidence="5" type="ORF">EW145_g7745</name>
</gene>
<protein>
    <recommendedName>
        <fullName evidence="4">CCHC-type domain-containing protein</fullName>
    </recommendedName>
</protein>
<dbReference type="PROSITE" id="PS50158">
    <property type="entry name" value="ZF_CCHC"/>
    <property type="match status" value="1"/>
</dbReference>
<dbReference type="PANTHER" id="PTHR15503:SF22">
    <property type="entry name" value="TRANSPOSON TY3-I GAG POLYPROTEIN"/>
    <property type="match status" value="1"/>
</dbReference>
<sequence length="339" mass="38425">MTTQLQTLTQVVQQGPAQAPAQPARAPKVAVPNVYDGAMDKAEDFIREVQLYVNTHAAEFPSHEEVVYFMLSYMGGGTVQNWKNNVLEACLVAAGQTPPTFPYASWEAFKNEFQEQFGDPNPVATAIAKMEALQQGTDTCDKFTVKFQALAPRTHYNDAALIELYKKKLNCRLLEKLYSLPNMPDTLQQNQATGDKGWYQWAMQLDRQWREFGAQKRVDGEARKATGSTKGGTSARSGQQEQGKAWNAPSYNRTGQGTGQARDPNAMDVDQTRCCPPVKCFKCRREGHYAAQCRSRLDIRAMMYDQMREYFEEESARKKDEEEVKRKQDEAKDFPQELE</sequence>
<feature type="region of interest" description="Disordered" evidence="3">
    <location>
        <begin position="312"/>
        <end position="339"/>
    </location>
</feature>